<keyword evidence="4" id="KW-0547">Nucleotide-binding</keyword>
<dbReference type="PROSITE" id="PS51192">
    <property type="entry name" value="HELICASE_ATP_BIND_1"/>
    <property type="match status" value="1"/>
</dbReference>
<dbReference type="Gene3D" id="3.40.50.300">
    <property type="entry name" value="P-loop containing nucleotide triphosphate hydrolases"/>
    <property type="match status" value="1"/>
</dbReference>
<dbReference type="CDD" id="cd18012">
    <property type="entry name" value="DEXQc_arch_SWI2_SNF2"/>
    <property type="match status" value="1"/>
</dbReference>
<reference evidence="5" key="1">
    <citation type="journal article" date="2019" name="Int. J. Syst. Evol. Microbiol.">
        <title>The Global Catalogue of Microorganisms (GCM) 10K type strain sequencing project: providing services to taxonomists for standard genome sequencing and annotation.</title>
        <authorList>
            <consortium name="The Broad Institute Genomics Platform"/>
            <consortium name="The Broad Institute Genome Sequencing Center for Infectious Disease"/>
            <person name="Wu L."/>
            <person name="Ma J."/>
        </authorList>
    </citation>
    <scope>NUCLEOTIDE SEQUENCE [LARGE SCALE GENOMIC DNA]</scope>
    <source>
        <strain evidence="5">JCM 18542</strain>
    </source>
</reference>
<dbReference type="Proteomes" id="UP001500839">
    <property type="component" value="Unassembled WGS sequence"/>
</dbReference>
<dbReference type="InterPro" id="IPR014001">
    <property type="entry name" value="Helicase_ATP-bd"/>
</dbReference>
<evidence type="ECO:0000259" key="3">
    <source>
        <dbReference type="PROSITE" id="PS51194"/>
    </source>
</evidence>
<dbReference type="Pfam" id="PF12419">
    <property type="entry name" value="DUF3670"/>
    <property type="match status" value="1"/>
</dbReference>
<keyword evidence="4" id="KW-0067">ATP-binding</keyword>
<keyword evidence="4" id="KW-0347">Helicase</keyword>
<accession>A0ABP9CL32</accession>
<dbReference type="Gene3D" id="3.40.50.10810">
    <property type="entry name" value="Tandem AAA-ATPase domain"/>
    <property type="match status" value="1"/>
</dbReference>
<dbReference type="PROSITE" id="PS51194">
    <property type="entry name" value="HELICASE_CTER"/>
    <property type="match status" value="1"/>
</dbReference>
<protein>
    <submittedName>
        <fullName evidence="4">DEAD/DEAH box helicase</fullName>
    </submittedName>
</protein>
<feature type="domain" description="Helicase ATP-binding" evidence="2">
    <location>
        <begin position="514"/>
        <end position="676"/>
    </location>
</feature>
<dbReference type="InterPro" id="IPR049730">
    <property type="entry name" value="SNF2/RAD54-like_C"/>
</dbReference>
<proteinExistence type="predicted"/>
<dbReference type="Pfam" id="PF00176">
    <property type="entry name" value="SNF2-rel_dom"/>
    <property type="match status" value="1"/>
</dbReference>
<dbReference type="InterPro" id="IPR027417">
    <property type="entry name" value="P-loop_NTPase"/>
</dbReference>
<dbReference type="InterPro" id="IPR001650">
    <property type="entry name" value="Helicase_C-like"/>
</dbReference>
<sequence>MTPAQPAAVPPGLHARWEEGAGLLVWSAEPGRVRFLARALGRRSPRHRVRMPWQEEAGSGYEALGFAPAAAADFLTALGTESAPVRPAETGEDLGYLAAVVAGIDRWAAAGQVVADLRRVDDEWWPRWALEWGAAQRAWRAQWAAAMPSAVQGPGAEPASAFDDFTAAMTDAVVRRRLAAGGEPPDPPSHPLLAALVAGDPVAEHGAAAAGRVAAWQEGARSGGLQLVLRLLEPAEAADVAGDHGAGDCSAGDFGTVPSAPGCGERASAVDGGDLWRLQVCVRSEDRAPVPLSLTQADRESVRVCIGALEEAMRVYPLLRELPRDRDSLDMLMPEAAVSDLVQHGAQALSSASITVLLPRAWRVVEPTVRVRVSSPDVPAAPGEARTGLDHLVEFDMEVALGDTVLRPGELDELARRNSDLVKLRGEWVRADGAALHDAARYLSARRADPATLAALLRTLATDPPPVPLGAVSATGWVKALFGEESAADRAVPAPAGLAAQLRDYQLRGLAWMSYMADLGLGGMLADDMGLGKTVQVLALEVRARERGAHRPTLVVCPMSVVGNWEREAARFAPGLRVHVHHGAARPRGDDLAARLDASDLVLTTYALLARDVEELRALRFERVVLDEAQHIKNERTAQARAARKLQARHRLALTGTPVENRLSELRAILDFVNPGMLGSAAKFRAAFTVPIETERDPHALARLRAVTAPFVLRRVKTDRAVVADLPDKQEMTVRVNLTAEQATLYRAVLDDLEEKLDGAQGMARRGAVLTALLHLKQVCNHPAHYLGDGSALMRHGRHRSGKLALVEDVVGDVLADGEKILLFTQFREFAMMVGPWLADRFGLDEVPVLHGGVARGAREGMIAAFQASGGPQVMVLSLKAGGTGLNLTAANHVVHLDRWWNPAVEDQATDRAFRIGQTRDVQVRKLVAVGTLEERIDELLAGKSELAELSVRGGESWVTELDDKALHILVALGEEAQGE</sequence>
<dbReference type="InterPro" id="IPR038718">
    <property type="entry name" value="SNF2-like_sf"/>
</dbReference>
<dbReference type="SMART" id="SM00487">
    <property type="entry name" value="DEXDc"/>
    <property type="match status" value="1"/>
</dbReference>
<dbReference type="InterPro" id="IPR022138">
    <property type="entry name" value="DUF3670"/>
</dbReference>
<evidence type="ECO:0000259" key="2">
    <source>
        <dbReference type="PROSITE" id="PS51192"/>
    </source>
</evidence>
<dbReference type="GO" id="GO:0004386">
    <property type="term" value="F:helicase activity"/>
    <property type="evidence" value="ECO:0007669"/>
    <property type="project" value="UniProtKB-KW"/>
</dbReference>
<dbReference type="CDD" id="cd18793">
    <property type="entry name" value="SF2_C_SNF"/>
    <property type="match status" value="1"/>
</dbReference>
<evidence type="ECO:0000256" key="1">
    <source>
        <dbReference type="ARBA" id="ARBA00022801"/>
    </source>
</evidence>
<dbReference type="Pfam" id="PF00271">
    <property type="entry name" value="Helicase_C"/>
    <property type="match status" value="1"/>
</dbReference>
<name>A0ABP9CL32_9ACTN</name>
<keyword evidence="5" id="KW-1185">Reference proteome</keyword>
<keyword evidence="1" id="KW-0378">Hydrolase</keyword>
<dbReference type="InterPro" id="IPR000330">
    <property type="entry name" value="SNF2_N"/>
</dbReference>
<evidence type="ECO:0000313" key="4">
    <source>
        <dbReference type="EMBL" id="GAA4812837.1"/>
    </source>
</evidence>
<dbReference type="RefSeq" id="WP_307810705.1">
    <property type="nucleotide sequence ID" value="NZ_BAABKQ010000001.1"/>
</dbReference>
<organism evidence="4 5">
    <name type="scientific">Tomitella cavernea</name>
    <dbReference type="NCBI Taxonomy" id="1387982"/>
    <lineage>
        <taxon>Bacteria</taxon>
        <taxon>Bacillati</taxon>
        <taxon>Actinomycetota</taxon>
        <taxon>Actinomycetes</taxon>
        <taxon>Mycobacteriales</taxon>
        <taxon>Tomitella</taxon>
    </lineage>
</organism>
<dbReference type="PANTHER" id="PTHR10799">
    <property type="entry name" value="SNF2/RAD54 HELICASE FAMILY"/>
    <property type="match status" value="1"/>
</dbReference>
<comment type="caution">
    <text evidence="4">The sequence shown here is derived from an EMBL/GenBank/DDBJ whole genome shotgun (WGS) entry which is preliminary data.</text>
</comment>
<gene>
    <name evidence="4" type="ORF">GCM10023353_17130</name>
</gene>
<dbReference type="EMBL" id="BAABKQ010000001">
    <property type="protein sequence ID" value="GAA4812837.1"/>
    <property type="molecule type" value="Genomic_DNA"/>
</dbReference>
<dbReference type="SMART" id="SM00490">
    <property type="entry name" value="HELICc"/>
    <property type="match status" value="1"/>
</dbReference>
<feature type="domain" description="Helicase C-terminal" evidence="3">
    <location>
        <begin position="806"/>
        <end position="966"/>
    </location>
</feature>
<dbReference type="SUPFAM" id="SSF52540">
    <property type="entry name" value="P-loop containing nucleoside triphosphate hydrolases"/>
    <property type="match status" value="2"/>
</dbReference>
<evidence type="ECO:0000313" key="5">
    <source>
        <dbReference type="Proteomes" id="UP001500839"/>
    </source>
</evidence>